<dbReference type="InterPro" id="IPR029061">
    <property type="entry name" value="THDP-binding"/>
</dbReference>
<dbReference type="SUPFAM" id="SSF52518">
    <property type="entry name" value="Thiamin diphosphate-binding fold (THDP-binding)"/>
    <property type="match status" value="2"/>
</dbReference>
<comment type="caution">
    <text evidence="5">The sequence shown here is derived from an EMBL/GenBank/DDBJ whole genome shotgun (WGS) entry which is preliminary data.</text>
</comment>
<dbReference type="AlphaFoldDB" id="A0A327SAF2"/>
<feature type="domain" description="Thiamine pyrophosphate enzyme N-terminal TPP-binding" evidence="4">
    <location>
        <begin position="17"/>
        <end position="122"/>
    </location>
</feature>
<dbReference type="InterPro" id="IPR011766">
    <property type="entry name" value="TPP_enzyme_TPP-bd"/>
</dbReference>
<dbReference type="Proteomes" id="UP000249754">
    <property type="component" value="Unassembled WGS sequence"/>
</dbReference>
<evidence type="ECO:0000256" key="2">
    <source>
        <dbReference type="ARBA" id="ARBA00023052"/>
    </source>
</evidence>
<dbReference type="InterPro" id="IPR012001">
    <property type="entry name" value="Thiamin_PyroP_enz_TPP-bd_dom"/>
</dbReference>
<feature type="domain" description="Thiamine pyrophosphate enzyme TPP-binding" evidence="3">
    <location>
        <begin position="436"/>
        <end position="560"/>
    </location>
</feature>
<dbReference type="Gene3D" id="3.40.50.1220">
    <property type="entry name" value="TPP-binding domain"/>
    <property type="match status" value="1"/>
</dbReference>
<dbReference type="InterPro" id="IPR029035">
    <property type="entry name" value="DHS-like_NAD/FAD-binding_dom"/>
</dbReference>
<organism evidence="5 6">
    <name type="scientific">Pedobacter cryoconitis</name>
    <dbReference type="NCBI Taxonomy" id="188932"/>
    <lineage>
        <taxon>Bacteria</taxon>
        <taxon>Pseudomonadati</taxon>
        <taxon>Bacteroidota</taxon>
        <taxon>Sphingobacteriia</taxon>
        <taxon>Sphingobacteriales</taxon>
        <taxon>Sphingobacteriaceae</taxon>
        <taxon>Pedobacter</taxon>
    </lineage>
</organism>
<evidence type="ECO:0000259" key="4">
    <source>
        <dbReference type="Pfam" id="PF02776"/>
    </source>
</evidence>
<dbReference type="GO" id="GO:0050660">
    <property type="term" value="F:flavin adenine dinucleotide binding"/>
    <property type="evidence" value="ECO:0007669"/>
    <property type="project" value="TreeGrafter"/>
</dbReference>
<dbReference type="GO" id="GO:0005948">
    <property type="term" value="C:acetolactate synthase complex"/>
    <property type="evidence" value="ECO:0007669"/>
    <property type="project" value="TreeGrafter"/>
</dbReference>
<dbReference type="InterPro" id="IPR045229">
    <property type="entry name" value="TPP_enz"/>
</dbReference>
<dbReference type="GO" id="GO:0009097">
    <property type="term" value="P:isoleucine biosynthetic process"/>
    <property type="evidence" value="ECO:0007669"/>
    <property type="project" value="TreeGrafter"/>
</dbReference>
<name>A0A327SAF2_9SPHI</name>
<reference evidence="5 6" key="1">
    <citation type="submission" date="2018-06" db="EMBL/GenBank/DDBJ databases">
        <title>Genomic Encyclopedia of Archaeal and Bacterial Type Strains, Phase II (KMG-II): from individual species to whole genera.</title>
        <authorList>
            <person name="Goeker M."/>
        </authorList>
    </citation>
    <scope>NUCLEOTIDE SEQUENCE [LARGE SCALE GENOMIC DNA]</scope>
    <source>
        <strain evidence="5 6">DSM 14825</strain>
    </source>
</reference>
<dbReference type="Gene3D" id="3.40.50.970">
    <property type="match status" value="2"/>
</dbReference>
<dbReference type="PANTHER" id="PTHR18968">
    <property type="entry name" value="THIAMINE PYROPHOSPHATE ENZYMES"/>
    <property type="match status" value="1"/>
</dbReference>
<dbReference type="RefSeq" id="WP_111635369.1">
    <property type="nucleotide sequence ID" value="NZ_QLLR01000025.1"/>
</dbReference>
<dbReference type="SUPFAM" id="SSF52467">
    <property type="entry name" value="DHS-like NAD/FAD-binding domain"/>
    <property type="match status" value="1"/>
</dbReference>
<evidence type="ECO:0000256" key="1">
    <source>
        <dbReference type="ARBA" id="ARBA00007812"/>
    </source>
</evidence>
<dbReference type="OrthoDB" id="2254214at2"/>
<evidence type="ECO:0000313" key="5">
    <source>
        <dbReference type="EMBL" id="RAJ26059.1"/>
    </source>
</evidence>
<dbReference type="GO" id="GO:0003984">
    <property type="term" value="F:acetolactate synthase activity"/>
    <property type="evidence" value="ECO:0007669"/>
    <property type="project" value="TreeGrafter"/>
</dbReference>
<dbReference type="Pfam" id="PF02775">
    <property type="entry name" value="TPP_enzyme_C"/>
    <property type="match status" value="1"/>
</dbReference>
<dbReference type="Pfam" id="PF02776">
    <property type="entry name" value="TPP_enzyme_N"/>
    <property type="match status" value="1"/>
</dbReference>
<evidence type="ECO:0000259" key="3">
    <source>
        <dbReference type="Pfam" id="PF02775"/>
    </source>
</evidence>
<protein>
    <submittedName>
        <fullName evidence="5">Acetolactate synthase-1/2/3 large subunit</fullName>
    </submittedName>
</protein>
<evidence type="ECO:0000313" key="6">
    <source>
        <dbReference type="Proteomes" id="UP000249754"/>
    </source>
</evidence>
<sequence>MTYNSILHPQKKLDSYQFIIDTLTQWKITLYTGVTGGGVIHFLKYINPISEISSDQPAFLTIAEYSAGFIPLGYYLGNGRIAAAVATTGAATKLICCGLSDAKLHDIPAVYIVPVSGKSTSGYSPLQDTSEYGSNILIQLQAELPDSVFILNSKTTLEEKLSLAKIQLDRSKPIMLVLDNEGLNALEYKMPPVAAPPQSQISEVFHINIFIDNFRKEINGKRLVIFVGEEMARYPAAKQLTNELCTQLQSAVIWSINGANAISRKNPYGYGYFSFGGNDKTISLYNSLGINDVLLILGACPDEYTVNFKKFSASSTFYIGNIPEAYGLVENSLQHVVTGKYHQLSAPIDLVIKQLIEFAKKQLFSNVPMPVAPDYLNDHPFAPARKNYVNMATLYQRLDHWWPADSIGIDDVCLAYKDRQYVIQRPNDNIRFFSLYRGSAMGGAFGVAVGAKLSNLDNSVFLFTGDGCFRLFSGSLGEACNLGLVIFLLNNETLGIVDQGLAKILPDIPATHYHTRLNAIDYCGIAKASGWDTERLNSDLSNLDGILSRINNKMPRSLLIEVPVDSHQSLGNNPRLKNL</sequence>
<dbReference type="PANTHER" id="PTHR18968:SF13">
    <property type="entry name" value="ACETOLACTATE SYNTHASE CATALYTIC SUBUNIT, MITOCHONDRIAL"/>
    <property type="match status" value="1"/>
</dbReference>
<proteinExistence type="inferred from homology"/>
<dbReference type="EMBL" id="QLLR01000025">
    <property type="protein sequence ID" value="RAJ26059.1"/>
    <property type="molecule type" value="Genomic_DNA"/>
</dbReference>
<dbReference type="GO" id="GO:0030976">
    <property type="term" value="F:thiamine pyrophosphate binding"/>
    <property type="evidence" value="ECO:0007669"/>
    <property type="project" value="InterPro"/>
</dbReference>
<keyword evidence="2" id="KW-0786">Thiamine pyrophosphate</keyword>
<dbReference type="CDD" id="cd00568">
    <property type="entry name" value="TPP_enzymes"/>
    <property type="match status" value="1"/>
</dbReference>
<accession>A0A327SAF2</accession>
<gene>
    <name evidence="5" type="ORF">LY11_03992</name>
</gene>
<dbReference type="GO" id="GO:0009099">
    <property type="term" value="P:L-valine biosynthetic process"/>
    <property type="evidence" value="ECO:0007669"/>
    <property type="project" value="TreeGrafter"/>
</dbReference>
<comment type="similarity">
    <text evidence="1">Belongs to the TPP enzyme family.</text>
</comment>